<feature type="region of interest" description="Disordered" evidence="4">
    <location>
        <begin position="94"/>
        <end position="260"/>
    </location>
</feature>
<dbReference type="EMBL" id="BAAABU010000003">
    <property type="protein sequence ID" value="GAA0221624.1"/>
    <property type="molecule type" value="Genomic_DNA"/>
</dbReference>
<dbReference type="SUPFAM" id="SSF46785">
    <property type="entry name" value="Winged helix' DNA-binding domain"/>
    <property type="match status" value="1"/>
</dbReference>
<keyword evidence="8" id="KW-1185">Reference proteome</keyword>
<evidence type="ECO:0000259" key="6">
    <source>
        <dbReference type="PROSITE" id="PS51063"/>
    </source>
</evidence>
<evidence type="ECO:0000256" key="2">
    <source>
        <dbReference type="ARBA" id="ARBA00023125"/>
    </source>
</evidence>
<dbReference type="InterPro" id="IPR036388">
    <property type="entry name" value="WH-like_DNA-bd_sf"/>
</dbReference>
<accession>A0ABN0TH48</accession>
<dbReference type="Pfam" id="PF13545">
    <property type="entry name" value="HTH_Crp_2"/>
    <property type="match status" value="1"/>
</dbReference>
<dbReference type="SUPFAM" id="SSF51206">
    <property type="entry name" value="cAMP-binding domain-like"/>
    <property type="match status" value="1"/>
</dbReference>
<dbReference type="InterPro" id="IPR011990">
    <property type="entry name" value="TPR-like_helical_dom_sf"/>
</dbReference>
<reference evidence="7 8" key="1">
    <citation type="journal article" date="2019" name="Int. J. Syst. Evol. Microbiol.">
        <title>The Global Catalogue of Microorganisms (GCM) 10K type strain sequencing project: providing services to taxonomists for standard genome sequencing and annotation.</title>
        <authorList>
            <consortium name="The Broad Institute Genomics Platform"/>
            <consortium name="The Broad Institute Genome Sequencing Center for Infectious Disease"/>
            <person name="Wu L."/>
            <person name="Ma J."/>
        </authorList>
    </citation>
    <scope>NUCLEOTIDE SEQUENCE [LARGE SCALE GENOMIC DNA]</scope>
    <source>
        <strain evidence="7 8">JCM 3380</strain>
    </source>
</reference>
<dbReference type="Gene3D" id="1.25.40.10">
    <property type="entry name" value="Tetratricopeptide repeat domain"/>
    <property type="match status" value="1"/>
</dbReference>
<dbReference type="InterPro" id="IPR036390">
    <property type="entry name" value="WH_DNA-bd_sf"/>
</dbReference>
<evidence type="ECO:0000256" key="4">
    <source>
        <dbReference type="SAM" id="MobiDB-lite"/>
    </source>
</evidence>
<evidence type="ECO:0000256" key="3">
    <source>
        <dbReference type="ARBA" id="ARBA00023163"/>
    </source>
</evidence>
<dbReference type="PROSITE" id="PS50042">
    <property type="entry name" value="CNMP_BINDING_3"/>
    <property type="match status" value="1"/>
</dbReference>
<dbReference type="RefSeq" id="WP_343933376.1">
    <property type="nucleotide sequence ID" value="NZ_BAAABU010000003.1"/>
</dbReference>
<evidence type="ECO:0008006" key="9">
    <source>
        <dbReference type="Google" id="ProtNLM"/>
    </source>
</evidence>
<evidence type="ECO:0000256" key="1">
    <source>
        <dbReference type="ARBA" id="ARBA00023015"/>
    </source>
</evidence>
<dbReference type="Pfam" id="PF00027">
    <property type="entry name" value="cNMP_binding"/>
    <property type="match status" value="1"/>
</dbReference>
<organism evidence="7 8">
    <name type="scientific">Saccharothrix mutabilis subsp. mutabilis</name>
    <dbReference type="NCBI Taxonomy" id="66855"/>
    <lineage>
        <taxon>Bacteria</taxon>
        <taxon>Bacillati</taxon>
        <taxon>Actinomycetota</taxon>
        <taxon>Actinomycetes</taxon>
        <taxon>Pseudonocardiales</taxon>
        <taxon>Pseudonocardiaceae</taxon>
        <taxon>Saccharothrix</taxon>
    </lineage>
</organism>
<keyword evidence="2" id="KW-0238">DNA-binding</keyword>
<dbReference type="PROSITE" id="PS51063">
    <property type="entry name" value="HTH_CRP_2"/>
    <property type="match status" value="1"/>
</dbReference>
<feature type="compositionally biased region" description="Low complexity" evidence="4">
    <location>
        <begin position="128"/>
        <end position="166"/>
    </location>
</feature>
<feature type="compositionally biased region" description="Basic and acidic residues" evidence="4">
    <location>
        <begin position="167"/>
        <end position="178"/>
    </location>
</feature>
<keyword evidence="1" id="KW-0805">Transcription regulation</keyword>
<keyword evidence="3" id="KW-0804">Transcription</keyword>
<dbReference type="PANTHER" id="PTHR24567:SF74">
    <property type="entry name" value="HTH-TYPE TRANSCRIPTIONAL REGULATOR ARCR"/>
    <property type="match status" value="1"/>
</dbReference>
<evidence type="ECO:0000313" key="7">
    <source>
        <dbReference type="EMBL" id="GAA0221624.1"/>
    </source>
</evidence>
<feature type="domain" description="Cyclic nucleotide-binding" evidence="5">
    <location>
        <begin position="541"/>
        <end position="626"/>
    </location>
</feature>
<dbReference type="InterPro" id="IPR012318">
    <property type="entry name" value="HTH_CRP"/>
</dbReference>
<dbReference type="Gene3D" id="1.10.10.10">
    <property type="entry name" value="Winged helix-like DNA-binding domain superfamily/Winged helix DNA-binding domain"/>
    <property type="match status" value="1"/>
</dbReference>
<comment type="caution">
    <text evidence="7">The sequence shown here is derived from an EMBL/GenBank/DDBJ whole genome shotgun (WGS) entry which is preliminary data.</text>
</comment>
<dbReference type="InterPro" id="IPR014710">
    <property type="entry name" value="RmlC-like_jellyroll"/>
</dbReference>
<dbReference type="Proteomes" id="UP001500416">
    <property type="component" value="Unassembled WGS sequence"/>
</dbReference>
<dbReference type="CDD" id="cd00038">
    <property type="entry name" value="CAP_ED"/>
    <property type="match status" value="1"/>
</dbReference>
<dbReference type="InterPro" id="IPR000595">
    <property type="entry name" value="cNMP-bd_dom"/>
</dbReference>
<dbReference type="SMART" id="SM00100">
    <property type="entry name" value="cNMP"/>
    <property type="match status" value="1"/>
</dbReference>
<feature type="compositionally biased region" description="Pro residues" evidence="4">
    <location>
        <begin position="102"/>
        <end position="122"/>
    </location>
</feature>
<evidence type="ECO:0000259" key="5">
    <source>
        <dbReference type="PROSITE" id="PS50042"/>
    </source>
</evidence>
<dbReference type="InterPro" id="IPR050397">
    <property type="entry name" value="Env_Response_Regulators"/>
</dbReference>
<name>A0ABN0TH48_9PSEU</name>
<gene>
    <name evidence="7" type="ORF">GCM10010492_19670</name>
</gene>
<dbReference type="Gene3D" id="2.60.120.10">
    <property type="entry name" value="Jelly Rolls"/>
    <property type="match status" value="1"/>
</dbReference>
<dbReference type="PANTHER" id="PTHR24567">
    <property type="entry name" value="CRP FAMILY TRANSCRIPTIONAL REGULATORY PROTEIN"/>
    <property type="match status" value="1"/>
</dbReference>
<feature type="domain" description="HTH crp-type" evidence="6">
    <location>
        <begin position="675"/>
        <end position="749"/>
    </location>
</feature>
<evidence type="ECO:0000313" key="8">
    <source>
        <dbReference type="Proteomes" id="UP001500416"/>
    </source>
</evidence>
<proteinExistence type="predicted"/>
<sequence>MNSRVVELESVLSRATPDRRQAQHLAVELADTLDATTARRHLDRLLRCVTALTRIGSAEAGEELLDAMLDLVEPGSDEASKVRDQRALVAVARRTDTAGPAVPIPHPAHPRTTPPTPHTPSPRRPDSPTHTATAPHTTTPHTTTPHTTTPHTTTPHATARPTAPARLSHETTARHHDPAAGGTAQPYRRATDGPAQPHDRAAAQPYQRTPATAQPHDRAADATPLTRAAQPHDRTTGAASPARAAQPHPRTTNGRPVERATHPYGHAAARQHLPHGTAGLAAIGVVPSSGTPDLLATPAGALPVLEAELRRATAAFGADDQRTIAALVNLMSSRFQDARDRGSADEAQTAVDDLREACDRAITALGPHHPKALVARSNLASAEFELARVRRAAGQTQLALPALRAAADTAFARLGPDDPHTLVAQSNLAAAELEVARVEGAHTQARRAMDTVRTAAARVASVHGADHPAARLIAHQLRACETHTMDVGASLEDVHVPVDEAARLLSRTRPAIPLTRSPVPHRVSAPYGPVNTDPQWPAASLLGRLRDHTRQELLTVGTVVRYAGERELIEQDARDSHAYLLLDGMVKVQVTDEAGDTAVLAVRVAGDLVGEMAALDHKPRSATVVTCGDVVAKLITSAELTAFMHRHNDMFVELIGVIDDQLRWANQRRRDFLSHSAAERVARVLAELVGSYGREERGGWTLGIPLTKVELASIAGMKPRTAEKAFSDLRKAGVVISHYRRDVLVPDLDHLRRFARMT</sequence>
<dbReference type="InterPro" id="IPR018490">
    <property type="entry name" value="cNMP-bd_dom_sf"/>
</dbReference>
<protein>
    <recommendedName>
        <fullName evidence="9">CRP-like cAMP-binding protein</fullName>
    </recommendedName>
</protein>